<sequence>HCLFPLQDKESIFDVSKYVYKPVSDISGRTRSGVLKGFDHLLYLVDNWDGSETIPKAPSYS</sequence>
<reference evidence="1" key="1">
    <citation type="submission" date="2020-07" db="EMBL/GenBank/DDBJ databases">
        <title>A long reads based de novo assembly of the rainbow trout Arlee double haploid line genome.</title>
        <authorList>
            <person name="Gao G."/>
            <person name="Palti Y."/>
        </authorList>
    </citation>
    <scope>NUCLEOTIDE SEQUENCE [LARGE SCALE GENOMIC DNA]</scope>
</reference>
<evidence type="ECO:0000313" key="2">
    <source>
        <dbReference type="Proteomes" id="UP000694395"/>
    </source>
</evidence>
<keyword evidence="2" id="KW-1185">Reference proteome</keyword>
<reference evidence="1" key="2">
    <citation type="submission" date="2025-08" db="UniProtKB">
        <authorList>
            <consortium name="Ensembl"/>
        </authorList>
    </citation>
    <scope>IDENTIFICATION</scope>
</reference>
<organism evidence="1 2">
    <name type="scientific">Oncorhynchus mykiss</name>
    <name type="common">Rainbow trout</name>
    <name type="synonym">Salmo gairdneri</name>
    <dbReference type="NCBI Taxonomy" id="8022"/>
    <lineage>
        <taxon>Eukaryota</taxon>
        <taxon>Metazoa</taxon>
        <taxon>Chordata</taxon>
        <taxon>Craniata</taxon>
        <taxon>Vertebrata</taxon>
        <taxon>Euteleostomi</taxon>
        <taxon>Actinopterygii</taxon>
        <taxon>Neopterygii</taxon>
        <taxon>Teleostei</taxon>
        <taxon>Protacanthopterygii</taxon>
        <taxon>Salmoniformes</taxon>
        <taxon>Salmonidae</taxon>
        <taxon>Salmoninae</taxon>
        <taxon>Oncorhynchus</taxon>
    </lineage>
</organism>
<protein>
    <submittedName>
        <fullName evidence="1">Uncharacterized protein</fullName>
    </submittedName>
</protein>
<proteinExistence type="predicted"/>
<reference evidence="1" key="3">
    <citation type="submission" date="2025-09" db="UniProtKB">
        <authorList>
            <consortium name="Ensembl"/>
        </authorList>
    </citation>
    <scope>IDENTIFICATION</scope>
</reference>
<name>A0A8K9VCJ3_ONCMY</name>
<dbReference type="Ensembl" id="ENSOMYT00000119442.1">
    <property type="protein sequence ID" value="ENSOMYP00000122914.1"/>
    <property type="gene ID" value="ENSOMYG00000061589.1"/>
</dbReference>
<dbReference type="Proteomes" id="UP000694395">
    <property type="component" value="Chromosome 5"/>
</dbReference>
<accession>A0A8K9VCJ3</accession>
<evidence type="ECO:0000313" key="1">
    <source>
        <dbReference type="Ensembl" id="ENSOMYP00000122914.1"/>
    </source>
</evidence>
<dbReference type="AlphaFoldDB" id="A0A8K9VCJ3"/>